<dbReference type="GO" id="GO:0016874">
    <property type="term" value="F:ligase activity"/>
    <property type="evidence" value="ECO:0007669"/>
    <property type="project" value="UniProtKB-KW"/>
</dbReference>
<reference evidence="3" key="1">
    <citation type="journal article" date="2014" name="PLoS Negl. Trop. Dis.">
        <title>An updated insight into the Sialotranscriptome of Triatoma infestans: developmental stage and geographic variations.</title>
        <authorList>
            <person name="Schwarz A."/>
            <person name="Medrano-Mercado N."/>
            <person name="Schaub G.A."/>
            <person name="Struchiner C.J."/>
            <person name="Bargues M.D."/>
            <person name="Levy M.Z."/>
            <person name="Ribeiro J.M."/>
        </authorList>
    </citation>
    <scope>NUCLEOTIDE SEQUENCE</scope>
    <source>
        <strain evidence="3">Chile</strain>
        <tissue evidence="3">Salivary glands</tissue>
    </source>
</reference>
<dbReference type="InterPro" id="IPR032675">
    <property type="entry name" value="LRR_dom_sf"/>
</dbReference>
<feature type="domain" description="F-box" evidence="2">
    <location>
        <begin position="70"/>
        <end position="116"/>
    </location>
</feature>
<evidence type="ECO:0000313" key="3">
    <source>
        <dbReference type="EMBL" id="JAC14144.1"/>
    </source>
</evidence>
<proteinExistence type="evidence at transcript level"/>
<evidence type="ECO:0000259" key="2">
    <source>
        <dbReference type="PROSITE" id="PS50181"/>
    </source>
</evidence>
<dbReference type="PANTHER" id="PTHR46976:SF1">
    <property type="entry name" value="PROTEIN ARABIDILLO 1"/>
    <property type="match status" value="1"/>
</dbReference>
<evidence type="ECO:0000256" key="1">
    <source>
        <dbReference type="ARBA" id="ARBA00022786"/>
    </source>
</evidence>
<accession>A0A023F052</accession>
<dbReference type="SMART" id="SM00367">
    <property type="entry name" value="LRR_CC"/>
    <property type="match status" value="6"/>
</dbReference>
<name>A0A023F052_TRIIF</name>
<dbReference type="InterPro" id="IPR006553">
    <property type="entry name" value="Leu-rich_rpt_Cys-con_subtyp"/>
</dbReference>
<keyword evidence="3" id="KW-0436">Ligase</keyword>
<dbReference type="EMBL" id="GBBI01004568">
    <property type="protein sequence ID" value="JAC14144.1"/>
    <property type="molecule type" value="mRNA"/>
</dbReference>
<dbReference type="SMART" id="SM00256">
    <property type="entry name" value="FBOX"/>
    <property type="match status" value="1"/>
</dbReference>
<organism evidence="3">
    <name type="scientific">Triatoma infestans</name>
    <name type="common">Assassin bug</name>
    <dbReference type="NCBI Taxonomy" id="30076"/>
    <lineage>
        <taxon>Eukaryota</taxon>
        <taxon>Metazoa</taxon>
        <taxon>Ecdysozoa</taxon>
        <taxon>Arthropoda</taxon>
        <taxon>Hexapoda</taxon>
        <taxon>Insecta</taxon>
        <taxon>Pterygota</taxon>
        <taxon>Neoptera</taxon>
        <taxon>Paraneoptera</taxon>
        <taxon>Hemiptera</taxon>
        <taxon>Heteroptera</taxon>
        <taxon>Panheteroptera</taxon>
        <taxon>Cimicomorpha</taxon>
        <taxon>Reduviidae</taxon>
        <taxon>Triatominae</taxon>
        <taxon>Triatoma</taxon>
    </lineage>
</organism>
<keyword evidence="1" id="KW-0833">Ubl conjugation pathway</keyword>
<dbReference type="InterPro" id="IPR036047">
    <property type="entry name" value="F-box-like_dom_sf"/>
</dbReference>
<dbReference type="Gene3D" id="3.80.10.10">
    <property type="entry name" value="Ribonuclease Inhibitor"/>
    <property type="match status" value="1"/>
</dbReference>
<dbReference type="SUPFAM" id="SSF52047">
    <property type="entry name" value="RNI-like"/>
    <property type="match status" value="1"/>
</dbReference>
<dbReference type="SUPFAM" id="SSF81383">
    <property type="entry name" value="F-box domain"/>
    <property type="match status" value="1"/>
</dbReference>
<dbReference type="PANTHER" id="PTHR46976">
    <property type="entry name" value="PROTEIN ARABIDILLO 1"/>
    <property type="match status" value="1"/>
</dbReference>
<dbReference type="AlphaFoldDB" id="A0A023F052"/>
<dbReference type="PROSITE" id="PS50181">
    <property type="entry name" value="FBOX"/>
    <property type="match status" value="1"/>
</dbReference>
<protein>
    <submittedName>
        <fullName evidence="3">Putative scf ubiquitin ligase skp2 component</fullName>
    </submittedName>
</protein>
<dbReference type="Pfam" id="PF12937">
    <property type="entry name" value="F-box-like"/>
    <property type="match status" value="1"/>
</dbReference>
<sequence>MKELGVKPLERDRQENRPRLFKMVNVGSNFKICDNLDDSDVCEAKRPKLISPNRFLFRRKIHCINYNDTDLHLSTLPDELLLSIVQYLPYKSLCHLSEVCKRLYTVATDETLWSRIDLTGRKLCTNWLMYILRRGIRIARLRGAEVASPLMSPSLAIELMNLHLKVEYMDLSEVIISVEDLEMLLSKCRMLKKLSLDSCELSDGVCREIGENHNLDTLNLCMCSGITPIGMYSIVASCHCLESLNVSWTSLDKTTVHELVSNITPKIRRLNLSGQRQTLNDRDMVKLITRCPELVEVDISDCLEVSSTTINCMSQNLFKLKYLSINRCYKINPSALSNLSSLPHFSRLNAFRLVTTKMLKRERILPNVKINKDHLSTIARPTVGVRMTSIWQLRCRK</sequence>
<dbReference type="InterPro" id="IPR001810">
    <property type="entry name" value="F-box_dom"/>
</dbReference>